<name>A0ABV3E3Q0_9ACTN</name>
<dbReference type="Gene3D" id="2.160.20.10">
    <property type="entry name" value="Single-stranded right-handed beta-helix, Pectin lyase-like"/>
    <property type="match status" value="1"/>
</dbReference>
<keyword evidence="4" id="KW-1185">Reference proteome</keyword>
<evidence type="ECO:0000313" key="3">
    <source>
        <dbReference type="EMBL" id="MEU9351194.1"/>
    </source>
</evidence>
<gene>
    <name evidence="3" type="ORF">AB0D65_09255</name>
</gene>
<feature type="chain" id="PRO_5047379596" evidence="2">
    <location>
        <begin position="41"/>
        <end position="598"/>
    </location>
</feature>
<protein>
    <submittedName>
        <fullName evidence="3">Coagulation factor 5/8 type domain-containing protein</fullName>
    </submittedName>
</protein>
<dbReference type="InterPro" id="IPR011050">
    <property type="entry name" value="Pectin_lyase_fold/virulence"/>
</dbReference>
<proteinExistence type="predicted"/>
<evidence type="ECO:0000256" key="1">
    <source>
        <dbReference type="SAM" id="MobiDB-lite"/>
    </source>
</evidence>
<feature type="signal peptide" evidence="2">
    <location>
        <begin position="1"/>
        <end position="40"/>
    </location>
</feature>
<dbReference type="PROSITE" id="PS51318">
    <property type="entry name" value="TAT"/>
    <property type="match status" value="1"/>
</dbReference>
<keyword evidence="2" id="KW-0732">Signal</keyword>
<dbReference type="Proteomes" id="UP001551582">
    <property type="component" value="Unassembled WGS sequence"/>
</dbReference>
<feature type="region of interest" description="Disordered" evidence="1">
    <location>
        <begin position="35"/>
        <end position="57"/>
    </location>
</feature>
<dbReference type="SUPFAM" id="SSF51126">
    <property type="entry name" value="Pectin lyase-like"/>
    <property type="match status" value="1"/>
</dbReference>
<evidence type="ECO:0000313" key="4">
    <source>
        <dbReference type="Proteomes" id="UP001551582"/>
    </source>
</evidence>
<comment type="caution">
    <text evidence="3">The sequence shown here is derived from an EMBL/GenBank/DDBJ whole genome shotgun (WGS) entry which is preliminary data.</text>
</comment>
<dbReference type="InterPro" id="IPR059186">
    <property type="entry name" value="SACTE_4363"/>
</dbReference>
<evidence type="ECO:0000256" key="2">
    <source>
        <dbReference type="SAM" id="SignalP"/>
    </source>
</evidence>
<organism evidence="3 4">
    <name type="scientific">Streptomyces griseoloalbus</name>
    <dbReference type="NCBI Taxonomy" id="67303"/>
    <lineage>
        <taxon>Bacteria</taxon>
        <taxon>Bacillati</taxon>
        <taxon>Actinomycetota</taxon>
        <taxon>Actinomycetes</taxon>
        <taxon>Kitasatosporales</taxon>
        <taxon>Streptomycetaceae</taxon>
        <taxon>Streptomyces</taxon>
    </lineage>
</organism>
<dbReference type="RefSeq" id="WP_359977849.1">
    <property type="nucleotide sequence ID" value="NZ_JBEZLS010000005.1"/>
</dbReference>
<dbReference type="InterPro" id="IPR012334">
    <property type="entry name" value="Pectin_lyas_fold"/>
</dbReference>
<sequence>MPTSPTNPATPEPSGVRRRALLGAAAAAPVLAGLSGTASAAPGSPRRPRALPGGGDLGPNVIVFDPSTPDIQARLDEIFRQQEQAQFGTGRYQLLFKPGTYNGLNAQIGFYTSISGLGLSPDDTTINGDVTVDAGWFDGNATQNFWRSAENLAIVPVNGTNRWAVAQAAPFRRMHVRGGLNLAPAGYGWASGGYIADSRVDGTVGPYSQQQWYTRDSAVGGWTNGVWNMVFSGVEGAPAQGFPDPPYTTLDTTPISREKPFLYLDGADYRVFLPALRTNSRGVTWGNGTPRGTSLPLDRFYVAKPGDSAATLNQALEEGLNLLLTPGIYHVDQPVRVNRADTVVLGLGYATLIPDNGVTALQVADVDGVRLAGFLVDAGPVNSPVLLEVGPEGASADHSANPITVQDVFIRIGGAGPGKATTSMVINARNTVIDHTWVWRADHGDGVGWETNRCDYGVVVNGDDVLATGFFVEHFNKYDVQWNGERGRTIFFQNEKAYDAPDQAAIQNGSIKGYAAYKVGDQVTTHEGWGMGSYCYYNVNPGIVQHHGFAAPNRQGVRFHHLLVVSLSGNGQYECVINDTGSPTSGTNTVPSTVVSYP</sequence>
<dbReference type="InterPro" id="IPR006311">
    <property type="entry name" value="TAT_signal"/>
</dbReference>
<reference evidence="3 4" key="1">
    <citation type="submission" date="2024-06" db="EMBL/GenBank/DDBJ databases">
        <title>The Natural Products Discovery Center: Release of the First 8490 Sequenced Strains for Exploring Actinobacteria Biosynthetic Diversity.</title>
        <authorList>
            <person name="Kalkreuter E."/>
            <person name="Kautsar S.A."/>
            <person name="Yang D."/>
            <person name="Bader C.D."/>
            <person name="Teijaro C.N."/>
            <person name="Fluegel L."/>
            <person name="Davis C.M."/>
            <person name="Simpson J.R."/>
            <person name="Lauterbach L."/>
            <person name="Steele A.D."/>
            <person name="Gui C."/>
            <person name="Meng S."/>
            <person name="Li G."/>
            <person name="Viehrig K."/>
            <person name="Ye F."/>
            <person name="Su P."/>
            <person name="Kiefer A.F."/>
            <person name="Nichols A."/>
            <person name="Cepeda A.J."/>
            <person name="Yan W."/>
            <person name="Fan B."/>
            <person name="Jiang Y."/>
            <person name="Adhikari A."/>
            <person name="Zheng C.-J."/>
            <person name="Schuster L."/>
            <person name="Cowan T.M."/>
            <person name="Smanski M.J."/>
            <person name="Chevrette M.G."/>
            <person name="De Carvalho L.P.S."/>
            <person name="Shen B."/>
        </authorList>
    </citation>
    <scope>NUCLEOTIDE SEQUENCE [LARGE SCALE GENOMIC DNA]</scope>
    <source>
        <strain evidence="3 4">NPDC048274</strain>
    </source>
</reference>
<accession>A0ABV3E3Q0</accession>
<dbReference type="EMBL" id="JBEZLS010000005">
    <property type="protein sequence ID" value="MEU9351194.1"/>
    <property type="molecule type" value="Genomic_DNA"/>
</dbReference>
<dbReference type="CDD" id="cd23669">
    <property type="entry name" value="GH55_SacteLam55A-like"/>
    <property type="match status" value="1"/>
</dbReference>